<evidence type="ECO:0000313" key="1">
    <source>
        <dbReference type="EMBL" id="BAK08213.1"/>
    </source>
</evidence>
<accession>F2ELJ1</accession>
<protein>
    <submittedName>
        <fullName evidence="1">Predicted protein</fullName>
    </submittedName>
</protein>
<name>F2ELJ1_HORVV</name>
<organism evidence="1">
    <name type="scientific">Hordeum vulgare subsp. vulgare</name>
    <name type="common">Domesticated barley</name>
    <dbReference type="NCBI Taxonomy" id="112509"/>
    <lineage>
        <taxon>Eukaryota</taxon>
        <taxon>Viridiplantae</taxon>
        <taxon>Streptophyta</taxon>
        <taxon>Embryophyta</taxon>
        <taxon>Tracheophyta</taxon>
        <taxon>Spermatophyta</taxon>
        <taxon>Magnoliopsida</taxon>
        <taxon>Liliopsida</taxon>
        <taxon>Poales</taxon>
        <taxon>Poaceae</taxon>
        <taxon>BOP clade</taxon>
        <taxon>Pooideae</taxon>
        <taxon>Triticodae</taxon>
        <taxon>Triticeae</taxon>
        <taxon>Hordeinae</taxon>
        <taxon>Hordeum</taxon>
    </lineage>
</organism>
<dbReference type="InParanoid" id="F2ELJ1"/>
<reference evidence="1" key="1">
    <citation type="journal article" date="2011" name="Plant Physiol.">
        <title>Comprehensive sequence analysis of 24,783 barley full-length cDNAs derived from 12 clone libraries.</title>
        <authorList>
            <person name="Matsumoto T."/>
            <person name="Tanaka T."/>
            <person name="Sakai H."/>
            <person name="Amano N."/>
            <person name="Kanamori H."/>
            <person name="Kurita K."/>
            <person name="Kikuta A."/>
            <person name="Kamiya K."/>
            <person name="Yamamoto M."/>
            <person name="Ikawa H."/>
            <person name="Fujii N."/>
            <person name="Hori K."/>
            <person name="Itoh T."/>
            <person name="Sato K."/>
        </authorList>
    </citation>
    <scope>NUCLEOTIDE SEQUENCE</scope>
    <source>
        <tissue evidence="1">Flower</tissue>
    </source>
</reference>
<sequence>MALFRINTSVLCLMALLLVSTTLLLCEASGRNIGLEDATCGAGYHEPYSPPPCADAKLCDHFCKQDGKGDGTCRNGACCCSRSL</sequence>
<proteinExistence type="evidence at transcript level"/>
<dbReference type="EMBL" id="AK377019">
    <property type="protein sequence ID" value="BAK08213.1"/>
    <property type="molecule type" value="mRNA"/>
</dbReference>
<dbReference type="AlphaFoldDB" id="F2ELJ1"/>